<sequence length="310" mass="34571">MSGDTIQLGDVTVTRVVEWSGSIRTVSDFVPDSTPEGRAALAPEFRDPDDDAYHCAIQSWVLRSKGRTIVVDTGAGNDRERPQIPQFDHLETPFLENLRRAGVEPEDVDLVVNTHVHYDHVGWNTRWDNEEWAPTFPNARYLIPRVDRDYFDPENEHRRPPVHTDADRLRRRGSHLVFADSVAPILEQGLATLWEDSYRIDGNLTLAPAPGHTPGSSVLKLKSGTDRAFFVGDLLHSPVQVAEPAANSCFCEDQAEARATRFRLLGEAAETGALVVPAHFPGRGAAEVRRSGEGYELHNWAAFDPPRPTR</sequence>
<organism evidence="6 7">
    <name type="scientific">Amycolatopsis eburnea</name>
    <dbReference type="NCBI Taxonomy" id="2267691"/>
    <lineage>
        <taxon>Bacteria</taxon>
        <taxon>Bacillati</taxon>
        <taxon>Actinomycetota</taxon>
        <taxon>Actinomycetes</taxon>
        <taxon>Pseudonocardiales</taxon>
        <taxon>Pseudonocardiaceae</taxon>
        <taxon>Amycolatopsis</taxon>
    </lineage>
</organism>
<dbReference type="PANTHER" id="PTHR42978:SF6">
    <property type="entry name" value="QUORUM-QUENCHING LACTONASE YTNP-RELATED"/>
    <property type="match status" value="1"/>
</dbReference>
<keyword evidence="2" id="KW-0479">Metal-binding</keyword>
<evidence type="ECO:0000313" key="7">
    <source>
        <dbReference type="Proteomes" id="UP000267081"/>
    </source>
</evidence>
<evidence type="ECO:0000256" key="1">
    <source>
        <dbReference type="ARBA" id="ARBA00007749"/>
    </source>
</evidence>
<dbReference type="OrthoDB" id="5177904at2"/>
<feature type="domain" description="Metallo-beta-lactamase" evidence="5">
    <location>
        <begin position="56"/>
        <end position="279"/>
    </location>
</feature>
<keyword evidence="3 6" id="KW-0378">Hydrolase</keyword>
<protein>
    <submittedName>
        <fullName evidence="6">MBL fold metallo-hydrolase</fullName>
    </submittedName>
</protein>
<dbReference type="InterPro" id="IPR051013">
    <property type="entry name" value="MBL_superfamily_lactonases"/>
</dbReference>
<dbReference type="GO" id="GO:0046872">
    <property type="term" value="F:metal ion binding"/>
    <property type="evidence" value="ECO:0007669"/>
    <property type="project" value="UniProtKB-KW"/>
</dbReference>
<dbReference type="CDD" id="cd16277">
    <property type="entry name" value="metallo-hydrolase-like_MBL-fold"/>
    <property type="match status" value="1"/>
</dbReference>
<reference evidence="6 7" key="1">
    <citation type="submission" date="2018-12" db="EMBL/GenBank/DDBJ databases">
        <title>Amycolatopsis eburnea sp. nov. actinomycete associate with arbuscular mycorrhiza fungal spore.</title>
        <authorList>
            <person name="Lumyong S."/>
            <person name="Chaiya L."/>
        </authorList>
    </citation>
    <scope>NUCLEOTIDE SEQUENCE [LARGE SCALE GENOMIC DNA]</scope>
    <source>
        <strain evidence="6 7">GLM-1</strain>
    </source>
</reference>
<evidence type="ECO:0000256" key="2">
    <source>
        <dbReference type="ARBA" id="ARBA00022723"/>
    </source>
</evidence>
<keyword evidence="7" id="KW-1185">Reference proteome</keyword>
<evidence type="ECO:0000259" key="5">
    <source>
        <dbReference type="SMART" id="SM00849"/>
    </source>
</evidence>
<dbReference type="Gene3D" id="3.60.15.10">
    <property type="entry name" value="Ribonuclease Z/Hydroxyacylglutathione hydrolase-like"/>
    <property type="match status" value="1"/>
</dbReference>
<keyword evidence="4" id="KW-0862">Zinc</keyword>
<accession>A0A3R9FKH8</accession>
<dbReference type="RefSeq" id="WP_125313357.1">
    <property type="nucleotide sequence ID" value="NZ_RSEC01000058.1"/>
</dbReference>
<name>A0A3R9FKH8_9PSEU</name>
<dbReference type="PANTHER" id="PTHR42978">
    <property type="entry name" value="QUORUM-QUENCHING LACTONASE YTNP-RELATED-RELATED"/>
    <property type="match status" value="1"/>
</dbReference>
<dbReference type="Pfam" id="PF00753">
    <property type="entry name" value="Lactamase_B"/>
    <property type="match status" value="1"/>
</dbReference>
<dbReference type="GO" id="GO:0016787">
    <property type="term" value="F:hydrolase activity"/>
    <property type="evidence" value="ECO:0007669"/>
    <property type="project" value="UniProtKB-KW"/>
</dbReference>
<evidence type="ECO:0000256" key="3">
    <source>
        <dbReference type="ARBA" id="ARBA00022801"/>
    </source>
</evidence>
<comment type="caution">
    <text evidence="6">The sequence shown here is derived from an EMBL/GenBank/DDBJ whole genome shotgun (WGS) entry which is preliminary data.</text>
</comment>
<dbReference type="Proteomes" id="UP000267081">
    <property type="component" value="Unassembled WGS sequence"/>
</dbReference>
<dbReference type="InterPro" id="IPR036866">
    <property type="entry name" value="RibonucZ/Hydroxyglut_hydro"/>
</dbReference>
<dbReference type="SMART" id="SM00849">
    <property type="entry name" value="Lactamase_B"/>
    <property type="match status" value="1"/>
</dbReference>
<dbReference type="EMBL" id="RSEC01000058">
    <property type="protein sequence ID" value="RSD14083.1"/>
    <property type="molecule type" value="Genomic_DNA"/>
</dbReference>
<comment type="similarity">
    <text evidence="1">Belongs to the metallo-beta-lactamase superfamily.</text>
</comment>
<dbReference type="AlphaFoldDB" id="A0A3R9FKH8"/>
<dbReference type="SUPFAM" id="SSF56281">
    <property type="entry name" value="Metallo-hydrolase/oxidoreductase"/>
    <property type="match status" value="1"/>
</dbReference>
<evidence type="ECO:0000313" key="6">
    <source>
        <dbReference type="EMBL" id="RSD14083.1"/>
    </source>
</evidence>
<gene>
    <name evidence="6" type="ORF">EIY87_31065</name>
</gene>
<proteinExistence type="inferred from homology"/>
<dbReference type="InterPro" id="IPR001279">
    <property type="entry name" value="Metallo-B-lactamas"/>
</dbReference>
<evidence type="ECO:0000256" key="4">
    <source>
        <dbReference type="ARBA" id="ARBA00022833"/>
    </source>
</evidence>